<dbReference type="EMBL" id="KZ678131">
    <property type="protein sequence ID" value="PSN71112.1"/>
    <property type="molecule type" value="Genomic_DNA"/>
</dbReference>
<accession>A0A2T2P0C1</accession>
<feature type="non-terminal residue" evidence="1">
    <location>
        <position position="1"/>
    </location>
</feature>
<dbReference type="AlphaFoldDB" id="A0A2T2P0C1"/>
<evidence type="ECO:0000313" key="2">
    <source>
        <dbReference type="Proteomes" id="UP000240883"/>
    </source>
</evidence>
<proteinExistence type="predicted"/>
<protein>
    <submittedName>
        <fullName evidence="1">Uncharacterized protein</fullName>
    </submittedName>
</protein>
<evidence type="ECO:0000313" key="1">
    <source>
        <dbReference type="EMBL" id="PSN71112.1"/>
    </source>
</evidence>
<keyword evidence="2" id="KW-1185">Reference proteome</keyword>
<sequence length="154" mass="15840">TASPHGSCRPEYPPSRKSTPSYLGFRGGFKHLLKIVVPLRPNAVRTLDQHVVAVLVDVDFEGVFDGAQEGDGRYVFEAPGVVGSGPAVRVARDVGLGVKVEVGVGVGVGIGLGLGDPFRVVDRGPEVGRVVALGWGVWVGADEVGADVGGEGEG</sequence>
<reference evidence="1 2" key="1">
    <citation type="journal article" date="2018" name="Front. Microbiol.">
        <title>Genome-Wide Analysis of Corynespora cassiicola Leaf Fall Disease Putative Effectors.</title>
        <authorList>
            <person name="Lopez D."/>
            <person name="Ribeiro S."/>
            <person name="Label P."/>
            <person name="Fumanal B."/>
            <person name="Venisse J.S."/>
            <person name="Kohler A."/>
            <person name="de Oliveira R.R."/>
            <person name="Labutti K."/>
            <person name="Lipzen A."/>
            <person name="Lail K."/>
            <person name="Bauer D."/>
            <person name="Ohm R.A."/>
            <person name="Barry K.W."/>
            <person name="Spatafora J."/>
            <person name="Grigoriev I.V."/>
            <person name="Martin F.M."/>
            <person name="Pujade-Renaud V."/>
        </authorList>
    </citation>
    <scope>NUCLEOTIDE SEQUENCE [LARGE SCALE GENOMIC DNA]</scope>
    <source>
        <strain evidence="1 2">Philippines</strain>
    </source>
</reference>
<name>A0A2T2P0C1_CORCC</name>
<dbReference type="Proteomes" id="UP000240883">
    <property type="component" value="Unassembled WGS sequence"/>
</dbReference>
<organism evidence="1 2">
    <name type="scientific">Corynespora cassiicola Philippines</name>
    <dbReference type="NCBI Taxonomy" id="1448308"/>
    <lineage>
        <taxon>Eukaryota</taxon>
        <taxon>Fungi</taxon>
        <taxon>Dikarya</taxon>
        <taxon>Ascomycota</taxon>
        <taxon>Pezizomycotina</taxon>
        <taxon>Dothideomycetes</taxon>
        <taxon>Pleosporomycetidae</taxon>
        <taxon>Pleosporales</taxon>
        <taxon>Corynesporascaceae</taxon>
        <taxon>Corynespora</taxon>
    </lineage>
</organism>
<gene>
    <name evidence="1" type="ORF">BS50DRAFT_660103</name>
</gene>